<comment type="caution">
    <text evidence="1">The sequence shown here is derived from an EMBL/GenBank/DDBJ whole genome shotgun (WGS) entry which is preliminary data.</text>
</comment>
<reference evidence="1 2" key="1">
    <citation type="submission" date="2019-02" db="EMBL/GenBank/DDBJ databases">
        <title>Draft Genome Sequence of the Prevotella sp. BCRC 81118, Isolated from Human Feces.</title>
        <authorList>
            <person name="Huang C.-H."/>
        </authorList>
    </citation>
    <scope>NUCLEOTIDE SEQUENCE [LARGE SCALE GENOMIC DNA]</scope>
    <source>
        <strain evidence="1 2">BCRC 81118</strain>
    </source>
</reference>
<sequence>MTQQDKIVYGHFTPCIGFELKKSNKEKVYVYVDLGLGKWSINDTESKQIKRFDIEGYELLRFCAILYPTDKFITGVYNNRLNK</sequence>
<dbReference type="EMBL" id="SGVY01000030">
    <property type="protein sequence ID" value="TFH78767.1"/>
    <property type="molecule type" value="Genomic_DNA"/>
</dbReference>
<evidence type="ECO:0000313" key="1">
    <source>
        <dbReference type="EMBL" id="TFH78767.1"/>
    </source>
</evidence>
<dbReference type="AlphaFoldDB" id="A0A4Y8VF32"/>
<organism evidence="1 2">
    <name type="scientific">Segatella hominis</name>
    <dbReference type="NCBI Taxonomy" id="2518605"/>
    <lineage>
        <taxon>Bacteria</taxon>
        <taxon>Pseudomonadati</taxon>
        <taxon>Bacteroidota</taxon>
        <taxon>Bacteroidia</taxon>
        <taxon>Bacteroidales</taxon>
        <taxon>Prevotellaceae</taxon>
        <taxon>Segatella</taxon>
    </lineage>
</organism>
<evidence type="ECO:0000313" key="2">
    <source>
        <dbReference type="Proteomes" id="UP000297872"/>
    </source>
</evidence>
<name>A0A4Y8VF32_9BACT</name>
<protein>
    <submittedName>
        <fullName evidence="1">Uncharacterized protein</fullName>
    </submittedName>
</protein>
<gene>
    <name evidence="1" type="ORF">EXN75_11220</name>
</gene>
<accession>A0A4Y8VF32</accession>
<dbReference type="GeneID" id="302995847"/>
<dbReference type="Proteomes" id="UP000297872">
    <property type="component" value="Unassembled WGS sequence"/>
</dbReference>
<keyword evidence="2" id="KW-1185">Reference proteome</keyword>
<proteinExistence type="predicted"/>
<dbReference type="RefSeq" id="WP_134843886.1">
    <property type="nucleotide sequence ID" value="NZ_SGVY01000030.1"/>
</dbReference>